<feature type="compositionally biased region" description="Basic and acidic residues" evidence="7">
    <location>
        <begin position="322"/>
        <end position="342"/>
    </location>
</feature>
<evidence type="ECO:0000256" key="5">
    <source>
        <dbReference type="ARBA" id="ARBA00022490"/>
    </source>
</evidence>
<evidence type="ECO:0000256" key="3">
    <source>
        <dbReference type="ARBA" id="ARBA00015112"/>
    </source>
</evidence>
<feature type="region of interest" description="Disordered" evidence="7">
    <location>
        <begin position="120"/>
        <end position="178"/>
    </location>
</feature>
<feature type="compositionally biased region" description="Basic and acidic residues" evidence="7">
    <location>
        <begin position="265"/>
        <end position="285"/>
    </location>
</feature>
<evidence type="ECO:0000256" key="7">
    <source>
        <dbReference type="SAM" id="MobiDB-lite"/>
    </source>
</evidence>
<feature type="region of interest" description="Disordered" evidence="7">
    <location>
        <begin position="205"/>
        <end position="285"/>
    </location>
</feature>
<feature type="region of interest" description="Disordered" evidence="7">
    <location>
        <begin position="322"/>
        <end position="475"/>
    </location>
</feature>
<proteinExistence type="inferred from homology"/>
<feature type="compositionally biased region" description="Basic and acidic residues" evidence="7">
    <location>
        <begin position="350"/>
        <end position="463"/>
    </location>
</feature>
<comment type="subcellular location">
    <subcellularLocation>
        <location evidence="1">Cytoplasm</location>
    </subcellularLocation>
</comment>
<dbReference type="Proteomes" id="UP000093000">
    <property type="component" value="Unassembled WGS sequence"/>
</dbReference>
<dbReference type="EMBL" id="LUGH01000394">
    <property type="protein sequence ID" value="OBZ85452.1"/>
    <property type="molecule type" value="Genomic_DNA"/>
</dbReference>
<dbReference type="GO" id="GO:0005737">
    <property type="term" value="C:cytoplasm"/>
    <property type="evidence" value="ECO:0007669"/>
    <property type="project" value="UniProtKB-SubCell"/>
</dbReference>
<protein>
    <recommendedName>
        <fullName evidence="4">Stress response protein NST1</fullName>
    </recommendedName>
    <alternativeName>
        <fullName evidence="3">Stress response protein nst1</fullName>
    </alternativeName>
</protein>
<dbReference type="STRING" id="101091.A0A1C7N8K3"/>
<feature type="compositionally biased region" description="Acidic residues" evidence="7">
    <location>
        <begin position="127"/>
        <end position="158"/>
    </location>
</feature>
<keyword evidence="5" id="KW-0963">Cytoplasm</keyword>
<sequence length="652" mass="77826">MRRTKCATVVKKGNITIIKRSERTSDVWTSTNYTEERQRIREFWLQLSEEERRSLVKVEKEAVLRKMKEQQKHSCNCSVCGKKRTAIEDELEVLYDAYYEELEQYAYRQQQQRKLIHHPYYQKNREEESDADEDDEDEDDDDEDDDDEEEEDDEEDEEQVSKHMHFESTPSFSNTLTVQGSVITVADDLLKNDGKKFLDMMEELAERKSRQEKEVEDNFLFSDEEEPNDCEESENDDEEDEEDDDDEEEEEDDDDDEEISDEEQVEIHKGKPNQDSRTEEQRMEEGRKMFQVFAARMFEQRVLNAYREKVAQDRQKRLIEELEEEDRLKQERELKKQQDKQKKRDKRRQLREQQEKERLELENKKRQEELAAKADREKKREESRLRKEQERQRKEEERLRKEEERKKKRLKAAEKERKRKEEEERKRKEEEELKRKQKQKEEQEPKQPSEKELDPTPIAKEDGSTTGPIGSPAKTEPFYVASETEHHHSFFSSFLFGQPILKKVQRNEHTYPWTNGWTPLLALSDTVHTKLLGDVLTDKTSVILERTKAAYLRLNELAQNKLHFIPRHHPLNEIHQTIQELYADPIDKQAIYKAILHSPSSGFQCFNLQHQGYVVQRNDYPNDIPPLLPISTHAHFSPFSSSSAFADSIHLS</sequence>
<organism evidence="8 9">
    <name type="scientific">Choanephora cucurbitarum</name>
    <dbReference type="NCBI Taxonomy" id="101091"/>
    <lineage>
        <taxon>Eukaryota</taxon>
        <taxon>Fungi</taxon>
        <taxon>Fungi incertae sedis</taxon>
        <taxon>Mucoromycota</taxon>
        <taxon>Mucoromycotina</taxon>
        <taxon>Mucoromycetes</taxon>
        <taxon>Mucorales</taxon>
        <taxon>Mucorineae</taxon>
        <taxon>Choanephoraceae</taxon>
        <taxon>Choanephoroideae</taxon>
        <taxon>Choanephora</taxon>
    </lineage>
</organism>
<keyword evidence="6" id="KW-0175">Coiled coil</keyword>
<evidence type="ECO:0000256" key="4">
    <source>
        <dbReference type="ARBA" id="ARBA00020733"/>
    </source>
</evidence>
<comment type="similarity">
    <text evidence="2">Belongs to the NST1 family.</text>
</comment>
<dbReference type="InterPro" id="IPR025279">
    <property type="entry name" value="NST1"/>
</dbReference>
<comment type="caution">
    <text evidence="8">The sequence shown here is derived from an EMBL/GenBank/DDBJ whole genome shotgun (WGS) entry which is preliminary data.</text>
</comment>
<dbReference type="AlphaFoldDB" id="A0A1C7N8K3"/>
<name>A0A1C7N8K3_9FUNG</name>
<feature type="compositionally biased region" description="Acidic residues" evidence="7">
    <location>
        <begin position="214"/>
        <end position="264"/>
    </location>
</feature>
<gene>
    <name evidence="8" type="primary">nst1_1</name>
    <name evidence="8" type="ORF">A0J61_06495</name>
</gene>
<evidence type="ECO:0000256" key="1">
    <source>
        <dbReference type="ARBA" id="ARBA00004496"/>
    </source>
</evidence>
<dbReference type="Pfam" id="PF13945">
    <property type="entry name" value="NST1"/>
    <property type="match status" value="1"/>
</dbReference>
<evidence type="ECO:0000313" key="9">
    <source>
        <dbReference type="Proteomes" id="UP000093000"/>
    </source>
</evidence>
<reference evidence="8 9" key="1">
    <citation type="submission" date="2016-03" db="EMBL/GenBank/DDBJ databases">
        <title>Choanephora cucurbitarum.</title>
        <authorList>
            <person name="Min B."/>
            <person name="Park H."/>
            <person name="Park J.-H."/>
            <person name="Shin H.-D."/>
            <person name="Choi I.-G."/>
        </authorList>
    </citation>
    <scope>NUCLEOTIDE SEQUENCE [LARGE SCALE GENOMIC DNA]</scope>
    <source>
        <strain evidence="8 9">KUS-F28377</strain>
    </source>
</reference>
<dbReference type="InParanoid" id="A0A1C7N8K3"/>
<accession>A0A1C7N8K3</accession>
<evidence type="ECO:0000313" key="8">
    <source>
        <dbReference type="EMBL" id="OBZ85452.1"/>
    </source>
</evidence>
<keyword evidence="9" id="KW-1185">Reference proteome</keyword>
<evidence type="ECO:0000256" key="6">
    <source>
        <dbReference type="ARBA" id="ARBA00023054"/>
    </source>
</evidence>
<evidence type="ECO:0000256" key="2">
    <source>
        <dbReference type="ARBA" id="ARBA00007112"/>
    </source>
</evidence>
<feature type="compositionally biased region" description="Polar residues" evidence="7">
    <location>
        <begin position="168"/>
        <end position="178"/>
    </location>
</feature>
<dbReference type="OrthoDB" id="21629at2759"/>